<dbReference type="FunCoup" id="A0A2N3N512">
    <property type="interactions" value="242"/>
</dbReference>
<dbReference type="Gene3D" id="3.80.10.10">
    <property type="entry name" value="Ribonuclease Inhibitor"/>
    <property type="match status" value="2"/>
</dbReference>
<dbReference type="GO" id="GO:0005856">
    <property type="term" value="C:cytoskeleton"/>
    <property type="evidence" value="ECO:0007669"/>
    <property type="project" value="UniProtKB-SubCell"/>
</dbReference>
<feature type="region of interest" description="Disordered" evidence="4">
    <location>
        <begin position="855"/>
        <end position="887"/>
    </location>
</feature>
<feature type="compositionally biased region" description="Polar residues" evidence="4">
    <location>
        <begin position="49"/>
        <end position="60"/>
    </location>
</feature>
<dbReference type="VEuPathDB" id="FungiDB:jhhlp_006119"/>
<dbReference type="InterPro" id="IPR052410">
    <property type="entry name" value="DRC5"/>
</dbReference>
<keyword evidence="6" id="KW-1185">Reference proteome</keyword>
<feature type="compositionally biased region" description="Low complexity" evidence="4">
    <location>
        <begin position="94"/>
        <end position="105"/>
    </location>
</feature>
<protein>
    <recommendedName>
        <fullName evidence="7">Cell wall biogenesis protein Mhp1</fullName>
    </recommendedName>
</protein>
<keyword evidence="3" id="KW-0206">Cytoskeleton</keyword>
<feature type="compositionally biased region" description="Low complexity" evidence="4">
    <location>
        <begin position="250"/>
        <end position="262"/>
    </location>
</feature>
<dbReference type="Proteomes" id="UP000233524">
    <property type="component" value="Unassembled WGS sequence"/>
</dbReference>
<proteinExistence type="predicted"/>
<dbReference type="InParanoid" id="A0A2N3N512"/>
<evidence type="ECO:0000256" key="3">
    <source>
        <dbReference type="ARBA" id="ARBA00023212"/>
    </source>
</evidence>
<dbReference type="PANTHER" id="PTHR24107:SF2">
    <property type="entry name" value="NLR FAMILY CARD DOMAIN CONTAINING 3"/>
    <property type="match status" value="1"/>
</dbReference>
<evidence type="ECO:0000256" key="2">
    <source>
        <dbReference type="ARBA" id="ARBA00022490"/>
    </source>
</evidence>
<feature type="region of interest" description="Disordered" evidence="4">
    <location>
        <begin position="230"/>
        <end position="345"/>
    </location>
</feature>
<evidence type="ECO:0000313" key="6">
    <source>
        <dbReference type="Proteomes" id="UP000233524"/>
    </source>
</evidence>
<dbReference type="SUPFAM" id="SSF52047">
    <property type="entry name" value="RNI-like"/>
    <property type="match status" value="1"/>
</dbReference>
<dbReference type="STRING" id="41688.A0A2N3N512"/>
<evidence type="ECO:0000256" key="1">
    <source>
        <dbReference type="ARBA" id="ARBA00004245"/>
    </source>
</evidence>
<accession>A0A2N3N512</accession>
<organism evidence="5 6">
    <name type="scientific">Lomentospora prolificans</name>
    <dbReference type="NCBI Taxonomy" id="41688"/>
    <lineage>
        <taxon>Eukaryota</taxon>
        <taxon>Fungi</taxon>
        <taxon>Dikarya</taxon>
        <taxon>Ascomycota</taxon>
        <taxon>Pezizomycotina</taxon>
        <taxon>Sordariomycetes</taxon>
        <taxon>Hypocreomycetidae</taxon>
        <taxon>Microascales</taxon>
        <taxon>Microascaceae</taxon>
        <taxon>Lomentospora</taxon>
    </lineage>
</organism>
<dbReference type="InterPro" id="IPR032675">
    <property type="entry name" value="LRR_dom_sf"/>
</dbReference>
<reference evidence="5 6" key="1">
    <citation type="journal article" date="2017" name="G3 (Bethesda)">
        <title>First Draft Genome Sequence of the Pathogenic Fungus Lomentospora prolificans (Formerly Scedosporium prolificans).</title>
        <authorList>
            <person name="Luo R."/>
            <person name="Zimin A."/>
            <person name="Workman R."/>
            <person name="Fan Y."/>
            <person name="Pertea G."/>
            <person name="Grossman N."/>
            <person name="Wear M.P."/>
            <person name="Jia B."/>
            <person name="Miller H."/>
            <person name="Casadevall A."/>
            <person name="Timp W."/>
            <person name="Zhang S.X."/>
            <person name="Salzberg S.L."/>
        </authorList>
    </citation>
    <scope>NUCLEOTIDE SEQUENCE [LARGE SCALE GENOMIC DNA]</scope>
    <source>
        <strain evidence="5 6">JHH-5317</strain>
    </source>
</reference>
<dbReference type="SMART" id="SM00368">
    <property type="entry name" value="LRR_RI"/>
    <property type="match status" value="3"/>
</dbReference>
<feature type="region of interest" description="Disordered" evidence="4">
    <location>
        <begin position="49"/>
        <end position="161"/>
    </location>
</feature>
<comment type="subcellular location">
    <subcellularLocation>
        <location evidence="1">Cytoplasm</location>
        <location evidence="1">Cytoskeleton</location>
    </subcellularLocation>
</comment>
<keyword evidence="2" id="KW-0963">Cytoplasm</keyword>
<gene>
    <name evidence="5" type="ORF">jhhlp_006119</name>
</gene>
<feature type="compositionally biased region" description="Polar residues" evidence="4">
    <location>
        <begin position="68"/>
        <end position="93"/>
    </location>
</feature>
<evidence type="ECO:0008006" key="7">
    <source>
        <dbReference type="Google" id="ProtNLM"/>
    </source>
</evidence>
<name>A0A2N3N512_9PEZI</name>
<dbReference type="PANTHER" id="PTHR24107">
    <property type="entry name" value="YNEIN REGULATORY COMPLEX SUBUNIT 5"/>
    <property type="match status" value="1"/>
</dbReference>
<sequence length="1142" mass="124599">MPPHMWQAEEPPQRQSFGFFHLGILTLALPSLNDGLFYTKLGAPPVSPSVNGAPSNTGATASKPIPTPNSRLSRSNSVDRQSTPPLGTSPQRRSSWFSNISSKFSGTSPVTSQVAPVPENKPLVQPRAPVSSRPAVLPQGGRNGGDAPYTPAPPRANSGGNLLDLFRRLSSGAASLGHGARGNHGLVERRVLNVDDARERCKISELNQAKLRRVAFCVDVEIAPQPKYVEDASRKKKSDKKTDQPEKNGAATASKETAATEANGVASAVDSVESKPAPGSAKDNGSSKKKKEKKKKSEEERKARKEKKRKLAEANGTIPMEIHRSSSDSSLDTNTASGTATPKISTFPTTNPVRIYRRCCQLRETPILKKITEQLSDASNYSTETGIVEKLDLSGYWMQLPDLITLGDYLAVVPVKEVFLEECGLTDEGLRVVLAGLLAAKKPDSKRRRYANYSDHSMHGGVIERLVLKNNKIGPEGWKHVCLFIYLSRSLKFLDLSGIPFPNPARPPAQNGELSPPTQISLAANIAYLLSRSLGERLAGSDLELLNLGETCPAPEQLGVIIDGAIQCGLRRLGLARNNITEEGVAHVARYLEVGKCEGLDLCGNDLRDHIEALADAIGDDHKLWALSLADCNLGPTAICKVFPPLLKLGDFRFIDLSHNPDLFQSETKAMQALRRYLPKMPYLKRIHLADVSMTSEQAIALAEVLPEVPQLAHISLQDNPDLTKLADARTEEAQEEACALYASLLAAARVSKTLVSVDIDVPTEESGEVVKALAKQVVAYCLRNMERLQVGDLEDPAVAEIVVPYPDVLAHLVGREETGSDEIDIDTTAPDDDYVIGGTGVVKALACCLDNKGDESRRPSFESLRGTDSGVSTPGTRLPSGRAKNMSKHLLSSARKIRARLQPALARAKEHSEGGEEDLRKLIFLEATLNGIIKRFEDEFPETREVTNGTHRPLSGAADVAQGTQQVVPSLPDGEDSNVLVSDVEDDENSLHIRPISRSSSLHANTKPLDLEEGRMHRRGHRFRTSIVHPFEKYEEVLVASLDEMGENSKHLQMLREMIDDLNDPALDASVAEKGLVRTFKEERALVAERLRDVDPEHWEKFRESQVMARKNINVDESWLARVSGETAIAAADPKNESAIE</sequence>
<evidence type="ECO:0000313" key="5">
    <source>
        <dbReference type="EMBL" id="PKS07515.1"/>
    </source>
</evidence>
<dbReference type="EMBL" id="NLAX01000701">
    <property type="protein sequence ID" value="PKS07515.1"/>
    <property type="molecule type" value="Genomic_DNA"/>
</dbReference>
<dbReference type="OrthoDB" id="8436363at2759"/>
<feature type="compositionally biased region" description="Polar residues" evidence="4">
    <location>
        <begin position="327"/>
        <end position="345"/>
    </location>
</feature>
<comment type="caution">
    <text evidence="5">The sequence shown here is derived from an EMBL/GenBank/DDBJ whole genome shotgun (WGS) entry which is preliminary data.</text>
</comment>
<dbReference type="AlphaFoldDB" id="A0A2N3N512"/>
<evidence type="ECO:0000256" key="4">
    <source>
        <dbReference type="SAM" id="MobiDB-lite"/>
    </source>
</evidence>